<comment type="caution">
    <text evidence="2">The sequence shown here is derived from an EMBL/GenBank/DDBJ whole genome shotgun (WGS) entry which is preliminary data.</text>
</comment>
<name>A0A5N5FQR8_9ROSA</name>
<dbReference type="EMBL" id="SMOL01000559">
    <property type="protein sequence ID" value="KAB2605353.1"/>
    <property type="molecule type" value="Genomic_DNA"/>
</dbReference>
<keyword evidence="3" id="KW-1185">Reference proteome</keyword>
<keyword evidence="1" id="KW-1133">Transmembrane helix</keyword>
<reference evidence="2 3" key="1">
    <citation type="submission" date="2019-09" db="EMBL/GenBank/DDBJ databases">
        <authorList>
            <person name="Ou C."/>
        </authorList>
    </citation>
    <scope>NUCLEOTIDE SEQUENCE [LARGE SCALE GENOMIC DNA]</scope>
    <source>
        <strain evidence="2">S2</strain>
        <tissue evidence="2">Leaf</tissue>
    </source>
</reference>
<keyword evidence="1" id="KW-0472">Membrane</keyword>
<reference evidence="3" key="2">
    <citation type="submission" date="2019-10" db="EMBL/GenBank/DDBJ databases">
        <title>A de novo genome assembly of a pear dwarfing rootstock.</title>
        <authorList>
            <person name="Wang F."/>
            <person name="Wang J."/>
            <person name="Li S."/>
            <person name="Zhang Y."/>
            <person name="Fang M."/>
            <person name="Ma L."/>
            <person name="Zhao Y."/>
            <person name="Jiang S."/>
        </authorList>
    </citation>
    <scope>NUCLEOTIDE SEQUENCE [LARGE SCALE GENOMIC DNA]</scope>
</reference>
<gene>
    <name evidence="2" type="ORF">D8674_005070</name>
</gene>
<reference evidence="2 3" key="3">
    <citation type="submission" date="2019-11" db="EMBL/GenBank/DDBJ databases">
        <title>A de novo genome assembly of a pear dwarfing rootstock.</title>
        <authorList>
            <person name="Wang F."/>
            <person name="Wang J."/>
            <person name="Li S."/>
            <person name="Zhang Y."/>
            <person name="Fang M."/>
            <person name="Ma L."/>
            <person name="Zhao Y."/>
            <person name="Jiang S."/>
        </authorList>
    </citation>
    <scope>NUCLEOTIDE SEQUENCE [LARGE SCALE GENOMIC DNA]</scope>
    <source>
        <strain evidence="2">S2</strain>
        <tissue evidence="2">Leaf</tissue>
    </source>
</reference>
<sequence length="93" mass="10036">MSYMQQPPYQMPVYQPEMPSPGGFSLGVPIGGFSGMLAGAAFDVDLSRAFRSQEGSGAHSGSGSIRDYGRCRVVSDFCIDRFDIFASQNSKLD</sequence>
<evidence type="ECO:0000313" key="3">
    <source>
        <dbReference type="Proteomes" id="UP000327157"/>
    </source>
</evidence>
<proteinExistence type="predicted"/>
<feature type="transmembrane region" description="Helical" evidence="1">
    <location>
        <begin position="20"/>
        <end position="42"/>
    </location>
</feature>
<organism evidence="2 3">
    <name type="scientific">Pyrus ussuriensis x Pyrus communis</name>
    <dbReference type="NCBI Taxonomy" id="2448454"/>
    <lineage>
        <taxon>Eukaryota</taxon>
        <taxon>Viridiplantae</taxon>
        <taxon>Streptophyta</taxon>
        <taxon>Embryophyta</taxon>
        <taxon>Tracheophyta</taxon>
        <taxon>Spermatophyta</taxon>
        <taxon>Magnoliopsida</taxon>
        <taxon>eudicotyledons</taxon>
        <taxon>Gunneridae</taxon>
        <taxon>Pentapetalae</taxon>
        <taxon>rosids</taxon>
        <taxon>fabids</taxon>
        <taxon>Rosales</taxon>
        <taxon>Rosaceae</taxon>
        <taxon>Amygdaloideae</taxon>
        <taxon>Maleae</taxon>
        <taxon>Pyrus</taxon>
    </lineage>
</organism>
<dbReference type="Proteomes" id="UP000327157">
    <property type="component" value="Chromosome 11"/>
</dbReference>
<keyword evidence="1" id="KW-0812">Transmembrane</keyword>
<dbReference type="AlphaFoldDB" id="A0A5N5FQR8"/>
<evidence type="ECO:0000313" key="2">
    <source>
        <dbReference type="EMBL" id="KAB2605353.1"/>
    </source>
</evidence>
<evidence type="ECO:0000256" key="1">
    <source>
        <dbReference type="SAM" id="Phobius"/>
    </source>
</evidence>
<evidence type="ECO:0008006" key="4">
    <source>
        <dbReference type="Google" id="ProtNLM"/>
    </source>
</evidence>
<protein>
    <recommendedName>
        <fullName evidence="4">Pinin-like</fullName>
    </recommendedName>
</protein>
<accession>A0A5N5FQR8</accession>